<dbReference type="GO" id="GO:0005524">
    <property type="term" value="F:ATP binding"/>
    <property type="evidence" value="ECO:0007669"/>
    <property type="project" value="InterPro"/>
</dbReference>
<dbReference type="PANTHER" id="PTHR45629">
    <property type="entry name" value="SNF2/RAD54 FAMILY MEMBER"/>
    <property type="match status" value="1"/>
</dbReference>
<feature type="domain" description="Helicase C-terminal" evidence="2">
    <location>
        <begin position="565"/>
        <end position="652"/>
    </location>
</feature>
<keyword evidence="3" id="KW-0067">ATP-binding</keyword>
<name>A0A481YQS5_9VIRU</name>
<dbReference type="GO" id="GO:0016787">
    <property type="term" value="F:hydrolase activity"/>
    <property type="evidence" value="ECO:0007669"/>
    <property type="project" value="UniProtKB-KW"/>
</dbReference>
<dbReference type="GO" id="GO:0004386">
    <property type="term" value="F:helicase activity"/>
    <property type="evidence" value="ECO:0007669"/>
    <property type="project" value="UniProtKB-KW"/>
</dbReference>
<evidence type="ECO:0000259" key="2">
    <source>
        <dbReference type="SMART" id="SM00490"/>
    </source>
</evidence>
<dbReference type="InterPro" id="IPR006935">
    <property type="entry name" value="Helicase/UvrB_N"/>
</dbReference>
<keyword evidence="3" id="KW-0347">Helicase</keyword>
<proteinExistence type="predicted"/>
<dbReference type="SUPFAM" id="SSF52540">
    <property type="entry name" value="P-loop containing nucleoside triphosphate hydrolases"/>
    <property type="match status" value="2"/>
</dbReference>
<dbReference type="InterPro" id="IPR027417">
    <property type="entry name" value="P-loop_NTPase"/>
</dbReference>
<dbReference type="Pfam" id="PF00271">
    <property type="entry name" value="Helicase_C"/>
    <property type="match status" value="1"/>
</dbReference>
<dbReference type="GO" id="GO:0003677">
    <property type="term" value="F:DNA binding"/>
    <property type="evidence" value="ECO:0007669"/>
    <property type="project" value="InterPro"/>
</dbReference>
<dbReference type="InterPro" id="IPR000330">
    <property type="entry name" value="SNF2_N"/>
</dbReference>
<evidence type="ECO:0000313" key="3">
    <source>
        <dbReference type="EMBL" id="QBK85320.1"/>
    </source>
</evidence>
<dbReference type="InterPro" id="IPR050496">
    <property type="entry name" value="SNF2_RAD54_helicase_repair"/>
</dbReference>
<accession>A0A481YQS5</accession>
<reference evidence="3" key="1">
    <citation type="journal article" date="2019" name="MBio">
        <title>Virus Genomes from Deep Sea Sediments Expand the Ocean Megavirome and Support Independent Origins of Viral Gigantism.</title>
        <authorList>
            <person name="Backstrom D."/>
            <person name="Yutin N."/>
            <person name="Jorgensen S.L."/>
            <person name="Dharamshi J."/>
            <person name="Homa F."/>
            <person name="Zaremba-Niedwiedzka K."/>
            <person name="Spang A."/>
            <person name="Wolf Y.I."/>
            <person name="Koonin E.V."/>
            <person name="Ettema T.J."/>
        </authorList>
    </citation>
    <scope>NUCLEOTIDE SEQUENCE</scope>
</reference>
<dbReference type="EMBL" id="MK500315">
    <property type="protein sequence ID" value="QBK85320.1"/>
    <property type="molecule type" value="Genomic_DNA"/>
</dbReference>
<evidence type="ECO:0000256" key="1">
    <source>
        <dbReference type="ARBA" id="ARBA00022801"/>
    </source>
</evidence>
<dbReference type="Gene3D" id="3.40.50.300">
    <property type="entry name" value="P-loop containing nucleotide triphosphate hydrolases"/>
    <property type="match status" value="2"/>
</dbReference>
<organism evidence="3">
    <name type="scientific">Iridovirus LCIVAC01</name>
    <dbReference type="NCBI Taxonomy" id="2506607"/>
    <lineage>
        <taxon>Viruses</taxon>
        <taxon>Varidnaviria</taxon>
        <taxon>Bamfordvirae</taxon>
        <taxon>Nucleocytoviricota</taxon>
        <taxon>Megaviricetes</taxon>
        <taxon>Pimascovirales</taxon>
        <taxon>Pimascovirales incertae sedis</taxon>
        <taxon>Iridoviridae</taxon>
    </lineage>
</organism>
<dbReference type="PANTHER" id="PTHR45629:SF7">
    <property type="entry name" value="DNA EXCISION REPAIR PROTEIN ERCC-6-RELATED"/>
    <property type="match status" value="1"/>
</dbReference>
<dbReference type="Pfam" id="PF00176">
    <property type="entry name" value="SNF2-rel_dom"/>
    <property type="match status" value="1"/>
</dbReference>
<gene>
    <name evidence="3" type="ORF">LCIVAC01_01290</name>
</gene>
<dbReference type="InterPro" id="IPR001650">
    <property type="entry name" value="Helicase_C-like"/>
</dbReference>
<dbReference type="Pfam" id="PF04851">
    <property type="entry name" value="ResIII"/>
    <property type="match status" value="1"/>
</dbReference>
<dbReference type="SMART" id="SM00490">
    <property type="entry name" value="HELICc"/>
    <property type="match status" value="1"/>
</dbReference>
<keyword evidence="3" id="KW-0547">Nucleotide-binding</keyword>
<keyword evidence="1" id="KW-0378">Hydrolase</keyword>
<sequence length="1118" mass="131260">MDIYSFLPKYPNINRITGNGVLNPYAEGFYEAIFKKKEFYENKLEIEEPIPTKAGILLKHQKIISRFLYSYTPYDSLLLVHMPGTGKTCSAIGAIEHIRESGKFEGAIILAEGDRLLKNFKQELVFRCTPGQYIPEDYETLTEGEKIRRINDLIKPFYQFQTFYRFASQIGKMSEENILRKYSNKIFILDEVHHIRLQNKFSRSVNSMIEQSKCDKYVDKKQNERYKCSLTISYMVGEKSYTKNIKIDRPTSYKTGNRLTIKYNPLDPSEMKVHRGKKVKVYENIKRVLQTIKNKKVLLLSGTPMKDQPQEIAAVLNLILPPDQELPVGEDFVREYLTKEDDMYKVKENKIDKLKSYFKGRVSYLKSMKSNISKVFEGATIPPLKLFKVVVDNMSEFQTKHYKTAYLQDKRKEDEEEPELEEKKEEEDILYSFGNKTEKARAGVYSLSRQASLLVFPDGNYGKKGFEKYVVVKEKKKKIKTKKKSQEILTYIHDYAPLRKFLRDNIKARDTNQMLENLAKYSSKYAEVIKNIINGEKESCFIYCEFVQGSGLIVFSKILELFGFKSTKGNVQDKRLRYAMITGKTSIKESLAIRTRFNDDDNLYGEYIKVIIGSQVIGEGFTLKNVQQTHIITPWWNYSLIFQVIARSFRLGSHRALLKVKPNAILKVYQHVSIPRKNVPSIDLIMYRDSEIKDVSIKRIERLLKESAVDCALTYVRNRAGGMNNSRECDYTNCNYRCDGIVEQPPYIARELDYSTYNLYYSQNLVDEIIPQIIDIFQKNFILGLVSILDLLIQYQPFLVLTALRYIINNSITLYDKYGFRVYLREENNIYFLVKSLSVDPDLLSAFYTEYPAIFPEIVFTELIDQVTSPYMLDIIKQLRSAREEDREKLIKKLPLHIQEYFIEGSIEGDLTDRPREKDLRKWIKNYYKIYIHKINSSWISSFLYDKTKILRCIDESEMIWKDCSEESISKYKGERQEGRTELEDNLYGLYGIYNKQKNIFSIRDVRDKAKLKHKDKRKIPKIDGTVCGSYTIPQRALMAVIVGLEYGEDNLEDKTKEELIKIIKANTKAKEIYKELEEKYKTRDNLRRLLYWISKPKEDQCKALHKWFRENELYLEI</sequence>
<protein>
    <submittedName>
        <fullName evidence="3">DEAD/SNF2-like helicase</fullName>
    </submittedName>
</protein>